<feature type="region of interest" description="Disordered" evidence="8">
    <location>
        <begin position="1428"/>
        <end position="1470"/>
    </location>
</feature>
<dbReference type="GO" id="GO:0005737">
    <property type="term" value="C:cytoplasm"/>
    <property type="evidence" value="ECO:0007669"/>
    <property type="project" value="TreeGrafter"/>
</dbReference>
<feature type="region of interest" description="Disordered" evidence="8">
    <location>
        <begin position="1500"/>
        <end position="1570"/>
    </location>
</feature>
<dbReference type="CDD" id="cd00078">
    <property type="entry name" value="HECTc"/>
    <property type="match status" value="1"/>
</dbReference>
<accession>A0A8X7YT64</accession>
<dbReference type="GO" id="GO:0000209">
    <property type="term" value="P:protein polyubiquitination"/>
    <property type="evidence" value="ECO:0007669"/>
    <property type="project" value="TreeGrafter"/>
</dbReference>
<keyword evidence="4" id="KW-0808">Transferase</keyword>
<protein>
    <recommendedName>
        <fullName evidence="3">HECT-type E3 ubiquitin transferase</fullName>
        <ecNumber evidence="3">2.3.2.26</ecNumber>
    </recommendedName>
</protein>
<dbReference type="InterPro" id="IPR025527">
    <property type="entry name" value="HUWE1/Rev1_UBM"/>
</dbReference>
<dbReference type="Pfam" id="PF22562">
    <property type="entry name" value="UBA_7"/>
    <property type="match status" value="1"/>
</dbReference>
<dbReference type="PROSITE" id="PS50237">
    <property type="entry name" value="HECT"/>
    <property type="match status" value="1"/>
</dbReference>
<feature type="region of interest" description="Disordered" evidence="8">
    <location>
        <begin position="886"/>
        <end position="915"/>
    </location>
</feature>
<dbReference type="GO" id="GO:0061630">
    <property type="term" value="F:ubiquitin protein ligase activity"/>
    <property type="evidence" value="ECO:0007669"/>
    <property type="project" value="UniProtKB-EC"/>
</dbReference>
<dbReference type="InterPro" id="IPR010314">
    <property type="entry name" value="E3_Ub_ligase_DUF913"/>
</dbReference>
<dbReference type="EMBL" id="JAAWWB010000021">
    <property type="protein sequence ID" value="KAG6756301.1"/>
    <property type="molecule type" value="Genomic_DNA"/>
</dbReference>
<dbReference type="Pfam" id="PF00632">
    <property type="entry name" value="HECT"/>
    <property type="match status" value="1"/>
</dbReference>
<feature type="region of interest" description="Disordered" evidence="8">
    <location>
        <begin position="1220"/>
        <end position="1273"/>
    </location>
</feature>
<dbReference type="PANTHER" id="PTHR11254:SF67">
    <property type="entry name" value="E3 UBIQUITIN-PROTEIN LIGASE HUWE1"/>
    <property type="match status" value="1"/>
</dbReference>
<feature type="region of interest" description="Disordered" evidence="8">
    <location>
        <begin position="1679"/>
        <end position="1729"/>
    </location>
</feature>
<comment type="catalytic activity">
    <reaction evidence="1">
        <text>S-ubiquitinyl-[E2 ubiquitin-conjugating enzyme]-L-cysteine + [acceptor protein]-L-lysine = [E2 ubiquitin-conjugating enzyme]-L-cysteine + N(6)-ubiquitinyl-[acceptor protein]-L-lysine.</text>
        <dbReference type="EC" id="2.3.2.26"/>
    </reaction>
</comment>
<gene>
    <name evidence="10" type="ORF">POTOM_039728</name>
</gene>
<dbReference type="CDD" id="cd14327">
    <property type="entry name" value="UBA_atUPL1_2_like"/>
    <property type="match status" value="1"/>
</dbReference>
<comment type="caution">
    <text evidence="10">The sequence shown here is derived from an EMBL/GenBank/DDBJ whole genome shotgun (WGS) entry which is preliminary data.</text>
</comment>
<dbReference type="InterPro" id="IPR015940">
    <property type="entry name" value="UBA"/>
</dbReference>
<feature type="active site" description="Glycyl thioester intermediate" evidence="7">
    <location>
        <position position="2893"/>
    </location>
</feature>
<comment type="pathway">
    <text evidence="2">Protein modification; protein ubiquitination.</text>
</comment>
<dbReference type="Pfam" id="PF14377">
    <property type="entry name" value="UBM"/>
    <property type="match status" value="3"/>
</dbReference>
<evidence type="ECO:0000313" key="11">
    <source>
        <dbReference type="Proteomes" id="UP000886885"/>
    </source>
</evidence>
<dbReference type="FunFam" id="3.30.2410.10:FF:000010">
    <property type="entry name" value="E3 ubiquitin-protein ligase UPL1"/>
    <property type="match status" value="1"/>
</dbReference>
<dbReference type="FunFam" id="3.30.2160.10:FF:000001">
    <property type="entry name" value="E3 ubiquitin-protein ligase NEDD4-like"/>
    <property type="match status" value="1"/>
</dbReference>
<dbReference type="PROSITE" id="PS50330">
    <property type="entry name" value="UIM"/>
    <property type="match status" value="1"/>
</dbReference>
<evidence type="ECO:0000256" key="1">
    <source>
        <dbReference type="ARBA" id="ARBA00000885"/>
    </source>
</evidence>
<evidence type="ECO:0000256" key="6">
    <source>
        <dbReference type="ARBA" id="ARBA00034494"/>
    </source>
</evidence>
<dbReference type="Proteomes" id="UP000886885">
    <property type="component" value="Chromosome 11A"/>
</dbReference>
<evidence type="ECO:0000313" key="10">
    <source>
        <dbReference type="EMBL" id="KAG6756301.1"/>
    </source>
</evidence>
<feature type="domain" description="HECT" evidence="9">
    <location>
        <begin position="2566"/>
        <end position="2926"/>
    </location>
</feature>
<evidence type="ECO:0000256" key="2">
    <source>
        <dbReference type="ARBA" id="ARBA00004906"/>
    </source>
</evidence>
<dbReference type="FunFam" id="3.90.1750.10:FF:000026">
    <property type="entry name" value="E3 ubiquitin-protein ligase HACE1"/>
    <property type="match status" value="1"/>
</dbReference>
<dbReference type="InterPro" id="IPR000569">
    <property type="entry name" value="HECT_dom"/>
</dbReference>
<evidence type="ECO:0000256" key="4">
    <source>
        <dbReference type="ARBA" id="ARBA00022679"/>
    </source>
</evidence>
<evidence type="ECO:0000256" key="5">
    <source>
        <dbReference type="ARBA" id="ARBA00022786"/>
    </source>
</evidence>
<dbReference type="FunFam" id="3.90.1750.10:FF:000003">
    <property type="entry name" value="E3 ubiquitin-protein ligase UPL1"/>
    <property type="match status" value="1"/>
</dbReference>
<dbReference type="InterPro" id="IPR050409">
    <property type="entry name" value="E3_ubiq-protein_ligase"/>
</dbReference>
<feature type="compositionally biased region" description="Low complexity" evidence="8">
    <location>
        <begin position="1461"/>
        <end position="1470"/>
    </location>
</feature>
<evidence type="ECO:0000256" key="8">
    <source>
        <dbReference type="SAM" id="MobiDB-lite"/>
    </source>
</evidence>
<name>A0A8X7YT64_POPTO</name>
<reference evidence="10" key="1">
    <citation type="journal article" date="2020" name="bioRxiv">
        <title>Hybrid origin of Populus tomentosa Carr. identified through genome sequencing and phylogenomic analysis.</title>
        <authorList>
            <person name="An X."/>
            <person name="Gao K."/>
            <person name="Chen Z."/>
            <person name="Li J."/>
            <person name="Yang X."/>
            <person name="Yang X."/>
            <person name="Zhou J."/>
            <person name="Guo T."/>
            <person name="Zhao T."/>
            <person name="Huang S."/>
            <person name="Miao D."/>
            <person name="Khan W.U."/>
            <person name="Rao P."/>
            <person name="Ye M."/>
            <person name="Lei B."/>
            <person name="Liao W."/>
            <person name="Wang J."/>
            <person name="Ji L."/>
            <person name="Li Y."/>
            <person name="Guo B."/>
            <person name="Mustafa N.S."/>
            <person name="Li S."/>
            <person name="Yun Q."/>
            <person name="Keller S.R."/>
            <person name="Mao J."/>
            <person name="Zhang R."/>
            <person name="Strauss S.H."/>
        </authorList>
    </citation>
    <scope>NUCLEOTIDE SEQUENCE</scope>
    <source>
        <strain evidence="10">GM15</strain>
        <tissue evidence="10">Leaf</tissue>
    </source>
</reference>
<sequence>MSDLIHKDPTCFHILDAAGLPSAFLNAIMDGVLCSSEAIMCIPQCLDALCLNNNGLQAVKDRNALRMETLEQTTEQSSDASAANVDSLFPECLSNVARLLETVLQNSDTCHIFVEKKGIDAVLQLFTLPLMPISTSIGQIISVAFKNFSPQHSASLARAVSLKYTFSLEFFVEGDSTFVSELGTADADVLKDIGMAYREIIWQVSLYNDSKVDEKRNAEQGTDLSSSTAVVRESDDDANIPVVRYMNPDSIRNGSQSLGVGNMNFSRSFVQWEDWSALGCLSVDSEIPSDEPETSLPKLKSRTPDEILNKLAFVLRSFFSALVKGFTSPKPSKGLMYSTAGIDTSLSVKCRYLGKVVDDMAALTFDSRRRTCYASMVNNFYVHGTFKELLTTFELQVNCYGHYLTLFHTLIDHEKAGEGNNLSSQAHGYLTLYTATAAGLSIGLFPVPKDPEVFVRMLQSSGSGCHVICLEPPNVSKLQHWLHSSIVSLVTHIYSGVGDVKRNRSGIAGSTNQRARAEEALRRVETNSVEMAMEWLFSHAEDPVQEDDELARALALSLGSSSEGLKIDDEDNSIDAVTEEGKMTVPPVEDILAASVKLFQSSDTMAFSLTDLLVTLAIGTKEKTDGTVREIAAQNGIVAAVTNVLMNFKARNASGSEILIPKCISALLLILDNMLQSRPRISSETTGGTQTVSLPDSTVLASGTEKKVASDFPEKESGTALEKLLGKSTGYLTIEESREVLLVACDLMKQHVPAVIMQAILQLCARLTKTHILALQFLENGGLTALFSIPRSCFFPGYDTVSSAIIRHLLEDPHTLQNAMELEIRQTLIGNRHAGRIFPRTFLTSMAPVISRDPVVFMKAAAAACQLESSGGRTFVVLLKEKEKERDKSKASGAEESVRISENKMHDGSGKCAKGHKKIPANLTQVMDQLLDIVLKHPLPKSPEGCVGDLNLMEVDEPATKLKGKSKVDETKKMESESERSAGLAKVTFVLKLLSDVLLMYVHAVGVILRRDLELCHLRGSNQTDSSGQGGIIHHILHQLLLISTDKSAGPDEWRDKLSEKASWFIVVLCGRSGEGRRRVINELVKAMSSFSYLESNSHNNILLPDKKVFAFSDLVYSILSKNASSSHLPGSGCSLDIAKSMIDGGMVQSLTSILQVIDLDHPDAPKIVNLLLKALESLSRAANASEQVLKSEGLNKKKTTVSNGRCDEQAAASAVETMELNQNSDATQEAPDEEDTDIEQQQGTTHVEGNHAEHQNQPAAQDMRIESEDTMPTNPSVDIGMDLMHEEMEEGGVSRNTDQIEMTFRVLGQPGASSGLVDVAAEPFERVNVDDLFGLRRPLGFGHRRQSGRSSFERSATETNGFQHPLLLRPSQSDDLVSMWSSGGHSSRGLEALSYGSFDVPHFYMFDAPVLPFEHVPSRIFGDRLGRAAPPPLSDSSLGMDSLHTQGRRGPGDGRWTDDGQPQAGAQSAAIAQAIEEQFISQLCSVPTSNAPIERQFQNSGVQENQPSHNPPSNDGQAVVDDDNTSSQQNEVQQGNGNEVTHYQPNPTAETIPCNEQVDSRSSFSDSGEDLQVDEPMLAQPISLNNSTPNDLDNMEIGDGDGTACDQVETMPEHVNSAEHHASLQCEGVPEAHASLNDVPVQDVRSSTDDQCNNPLLANSVSMMPDVDQMNADVEMTGADAEGNWPGQSMPASEQGADETSSRQETLVAQDATQADQNGIDNETPTTSAIDPTFLEALPEGLRTEVLASQQAQSVQPPTYTPPSVEDIDPEFLAALPPDIQAEVLAQQRAQRIAQQAEGQPVDMDNASIIATFPADVREEVLLTSSEAVLSALPSPLLAEAQMLRDRAMSHYQAHSLFDSSHRLNSRRNGLGFDRQTVMDRGVGVTIGQRAASAFADGMKVNEIEGEPLLDTNALKALIHLLRMAQPLGKGLLQRLLLNLCAHSTTRTSLVCLLLNMIKPEAEGSVSGLAAINSQRLYGCQSNVVYGRSQLMDGTFFPICCNHNFPINICFKLSILIVFFTGLPPLVLRRVLEILTYLATNHSSIANMLFYFDPSIVLEPPSPKYLETKIDKGKEKIGDGDNSLKPLGNTDNVPLILFLKLLNRPLFLHSTTHLEQVRAIWFGSDKFVVVQVMGLLQVVVFTAASKLDSHAQSGQAQETSQKQTAGEVPGGVQSVPPLVAEPSQEDKAASSGSISSRNRIIDACSVFLKLPQPELSNLCSLLGCEGYFQALILISNILKVPCLISQLNMLIFFGQSIISNVPFIYLYKVYMLAGEVLKKLASIVATHRKFFTSELSELARGLSSSAVSELVTLRNTHMLGLSAGSMAGAAILRVLQALSSLTSPTIDENMDLESGGEQEEQATMWNLSSALQPLWLELSECISLTETQLVQSTFSPTVSNINVGELVQGGSSSSPLPPGTQRLLPFIEAFFVLCEKLQANQSIVQQDHETITAREVKESSGSSSSTTACIGDSQRKLDGVVIFSRFAEKHRRLLNTFIRQNPGLLEKSLSMMLKAPRLIDFDNKRAYFRSRIRQQHEQQRSGPLRISVRRAYVLEDSYNQLRMRPTQDLRGRLNVQFQGEEGIDAGGLTREWYQLLSRVVFDKGALLFTTVGNNVTFQPNPNSVYQTEHLSYFKFVGRVVSKALFDGQLLDVYFTRSFYKHILGAKVTYHDIEAVDPDYYKNLKWMLELLSFAVSHLFQNDVSDIPDLTFSMDADEEKHILYEKTQVPSAFRNLVTDYELKPGGRNIRVTEETKHEYVDLVADHILTNAIRPQINSFLEGFNELVPRELISIFNDKELELLISGLPEIDLDDLEANTEYTGYTSASGVVQWFWEVVKGFNKEDMARLLQFVTGTSKVPLEGFKALQGISGPQKLQIHKAYGAPERLPSAHTCFNQLDLPEYTSGEQLQERLLLAIHEASEGFGFG</sequence>
<dbReference type="OrthoDB" id="8068875at2759"/>
<dbReference type="SMART" id="SM00119">
    <property type="entry name" value="HECTc"/>
    <property type="match status" value="1"/>
</dbReference>
<proteinExistence type="inferred from homology"/>
<evidence type="ECO:0000256" key="3">
    <source>
        <dbReference type="ARBA" id="ARBA00012485"/>
    </source>
</evidence>
<keyword evidence="5 7" id="KW-0833">Ubl conjugation pathway</keyword>
<dbReference type="InterPro" id="IPR003903">
    <property type="entry name" value="UIM_dom"/>
</dbReference>
<evidence type="ECO:0000256" key="7">
    <source>
        <dbReference type="PROSITE-ProRule" id="PRU00104"/>
    </source>
</evidence>
<dbReference type="PANTHER" id="PTHR11254">
    <property type="entry name" value="HECT DOMAIN UBIQUITIN-PROTEIN LIGASE"/>
    <property type="match status" value="1"/>
</dbReference>
<feature type="compositionally biased region" description="Polar residues" evidence="8">
    <location>
        <begin position="1704"/>
        <end position="1729"/>
    </location>
</feature>
<feature type="compositionally biased region" description="Polar residues" evidence="8">
    <location>
        <begin position="1500"/>
        <end position="1517"/>
    </location>
</feature>
<feature type="compositionally biased region" description="Low complexity" evidence="8">
    <location>
        <begin position="1527"/>
        <end position="1541"/>
    </location>
</feature>
<feature type="compositionally biased region" description="Basic and acidic residues" evidence="8">
    <location>
        <begin position="896"/>
        <end position="909"/>
    </location>
</feature>
<dbReference type="Pfam" id="PF06025">
    <property type="entry name" value="DUF913"/>
    <property type="match status" value="2"/>
</dbReference>
<dbReference type="EC" id="2.3.2.26" evidence="3"/>
<evidence type="ECO:0000259" key="9">
    <source>
        <dbReference type="PROSITE" id="PS50237"/>
    </source>
</evidence>
<dbReference type="GO" id="GO:0006511">
    <property type="term" value="P:ubiquitin-dependent protein catabolic process"/>
    <property type="evidence" value="ECO:0007669"/>
    <property type="project" value="TreeGrafter"/>
</dbReference>
<organism evidence="10 11">
    <name type="scientific">Populus tomentosa</name>
    <name type="common">Chinese white poplar</name>
    <dbReference type="NCBI Taxonomy" id="118781"/>
    <lineage>
        <taxon>Eukaryota</taxon>
        <taxon>Viridiplantae</taxon>
        <taxon>Streptophyta</taxon>
        <taxon>Embryophyta</taxon>
        <taxon>Tracheophyta</taxon>
        <taxon>Spermatophyta</taxon>
        <taxon>Magnoliopsida</taxon>
        <taxon>eudicotyledons</taxon>
        <taxon>Gunneridae</taxon>
        <taxon>Pentapetalae</taxon>
        <taxon>rosids</taxon>
        <taxon>fabids</taxon>
        <taxon>Malpighiales</taxon>
        <taxon>Salicaceae</taxon>
        <taxon>Saliceae</taxon>
        <taxon>Populus</taxon>
    </lineage>
</organism>
<keyword evidence="11" id="KW-1185">Reference proteome</keyword>
<comment type="similarity">
    <text evidence="6">Belongs to the UPL family. TOM1/PTR1 subfamily.</text>
</comment>
<feature type="compositionally biased region" description="Polar residues" evidence="8">
    <location>
        <begin position="1435"/>
        <end position="1446"/>
    </location>
</feature>